<dbReference type="Proteomes" id="UP000214596">
    <property type="component" value="Unassembled WGS sequence"/>
</dbReference>
<dbReference type="InterPro" id="IPR051808">
    <property type="entry name" value="Type_IV_pilus_biogenesis"/>
</dbReference>
<organism evidence="3 4">
    <name type="scientific">Vibrio parahaemolyticus</name>
    <dbReference type="NCBI Taxonomy" id="670"/>
    <lineage>
        <taxon>Bacteria</taxon>
        <taxon>Pseudomonadati</taxon>
        <taxon>Pseudomonadota</taxon>
        <taxon>Gammaproteobacteria</taxon>
        <taxon>Vibrionales</taxon>
        <taxon>Vibrionaceae</taxon>
        <taxon>Vibrio</taxon>
    </lineage>
</organism>
<protein>
    <recommendedName>
        <fullName evidence="2">Type II/III secretion system secretin-like domain-containing protein</fullName>
    </recommendedName>
</protein>
<evidence type="ECO:0000256" key="1">
    <source>
        <dbReference type="RuleBase" id="RU004003"/>
    </source>
</evidence>
<accession>A0A227J464</accession>
<reference evidence="3 4" key="1">
    <citation type="journal article" date="2017" name="Appl. Environ. Microbiol.">
        <title>Parallel evolution of two clades of a major Atlantic endemic Vibrio parahaemolyticus pathogen lineage by independent acquisition of related pathogenicity islands.</title>
        <authorList>
            <person name="Xu F."/>
            <person name="Gonzalez-Escalona N."/>
            <person name="Drees K.P."/>
            <person name="Sebra R.P."/>
            <person name="Cooper V.S."/>
            <person name="Jones S.H."/>
            <person name="Whistler C.A."/>
        </authorList>
    </citation>
    <scope>NUCLEOTIDE SEQUENCE [LARGE SCALE GENOMIC DNA]</scope>
    <source>
        <strain evidence="3 4">MAVP-3</strain>
    </source>
</reference>
<sequence length="39" mass="4339">DKVPLLGDLPLLGALFRRSYENVGKSELLIFVTPKVVIQ</sequence>
<proteinExistence type="inferred from homology"/>
<comment type="caution">
    <text evidence="3">The sequence shown here is derived from an EMBL/GenBank/DDBJ whole genome shotgun (WGS) entry which is preliminary data.</text>
</comment>
<evidence type="ECO:0000313" key="3">
    <source>
        <dbReference type="EMBL" id="OXE29225.1"/>
    </source>
</evidence>
<dbReference type="GO" id="GO:0009306">
    <property type="term" value="P:protein secretion"/>
    <property type="evidence" value="ECO:0007669"/>
    <property type="project" value="InterPro"/>
</dbReference>
<feature type="non-terminal residue" evidence="3">
    <location>
        <position position="1"/>
    </location>
</feature>
<dbReference type="EMBL" id="NIXT01003486">
    <property type="protein sequence ID" value="OXE29225.1"/>
    <property type="molecule type" value="Genomic_DNA"/>
</dbReference>
<dbReference type="PRINTS" id="PR00811">
    <property type="entry name" value="BCTERIALGSPD"/>
</dbReference>
<feature type="domain" description="Type II/III secretion system secretin-like" evidence="2">
    <location>
        <begin position="1"/>
        <end position="37"/>
    </location>
</feature>
<dbReference type="PANTHER" id="PTHR30604:SF1">
    <property type="entry name" value="DNA UTILIZATION PROTEIN HOFQ"/>
    <property type="match status" value="1"/>
</dbReference>
<comment type="similarity">
    <text evidence="1">Belongs to the bacterial secretin family.</text>
</comment>
<dbReference type="PANTHER" id="PTHR30604">
    <property type="entry name" value="PROTEIN TRANSPORT PROTEIN HOFQ"/>
    <property type="match status" value="1"/>
</dbReference>
<name>A0A227J464_VIBPH</name>
<dbReference type="InterPro" id="IPR001775">
    <property type="entry name" value="GspD/PilQ"/>
</dbReference>
<dbReference type="Pfam" id="PF00263">
    <property type="entry name" value="Secretin"/>
    <property type="match status" value="1"/>
</dbReference>
<evidence type="ECO:0000259" key="2">
    <source>
        <dbReference type="Pfam" id="PF00263"/>
    </source>
</evidence>
<dbReference type="AlphaFoldDB" id="A0A227J464"/>
<evidence type="ECO:0000313" key="4">
    <source>
        <dbReference type="Proteomes" id="UP000214596"/>
    </source>
</evidence>
<dbReference type="InterPro" id="IPR004846">
    <property type="entry name" value="T2SS/T3SS_dom"/>
</dbReference>
<gene>
    <name evidence="3" type="ORF">CA163_29730</name>
</gene>